<protein>
    <submittedName>
        <fullName evidence="1">YbhB/YbcL family Raf kinase inhibitor-like protein</fullName>
    </submittedName>
</protein>
<dbReference type="RefSeq" id="WP_281484598.1">
    <property type="nucleotide sequence ID" value="NZ_CP124543.1"/>
</dbReference>
<organism evidence="1 2">
    <name type="scientific">Halotia branconii CENA392</name>
    <dbReference type="NCBI Taxonomy" id="1539056"/>
    <lineage>
        <taxon>Bacteria</taxon>
        <taxon>Bacillati</taxon>
        <taxon>Cyanobacteriota</taxon>
        <taxon>Cyanophyceae</taxon>
        <taxon>Nostocales</taxon>
        <taxon>Nodulariaceae</taxon>
        <taxon>Halotia</taxon>
    </lineage>
</organism>
<dbReference type="Proteomes" id="UP001223520">
    <property type="component" value="Chromosome"/>
</dbReference>
<keyword evidence="1" id="KW-0649">Protein kinase inhibitor</keyword>
<dbReference type="NCBIfam" id="TIGR00481">
    <property type="entry name" value="YbhB/YbcL family Raf kinase inhibitor-like protein"/>
    <property type="match status" value="1"/>
</dbReference>
<reference evidence="1 2" key="1">
    <citation type="journal article" date="2023" name="Limnol Oceanogr Lett">
        <title>Environmental adaptations by the intertidal Antarctic cyanobacterium Halotia branconii CENA392 as revealed using long-read genome sequencing.</title>
        <authorList>
            <person name="Dextro R.B."/>
            <person name="Delbaje E."/>
            <person name="Freitas P.N.N."/>
            <person name="Geraldes V."/>
            <person name="Pinto E."/>
            <person name="Long P.F."/>
            <person name="Fiore M.F."/>
        </authorList>
    </citation>
    <scope>NUCLEOTIDE SEQUENCE [LARGE SCALE GENOMIC DNA]</scope>
    <source>
        <strain evidence="1 2">CENA392</strain>
    </source>
</reference>
<dbReference type="Pfam" id="PF01161">
    <property type="entry name" value="PBP"/>
    <property type="match status" value="1"/>
</dbReference>
<evidence type="ECO:0000313" key="2">
    <source>
        <dbReference type="Proteomes" id="UP001223520"/>
    </source>
</evidence>
<evidence type="ECO:0000313" key="1">
    <source>
        <dbReference type="EMBL" id="WGV27361.1"/>
    </source>
</evidence>
<dbReference type="KEGG" id="hbq:QI031_07695"/>
<keyword evidence="2" id="KW-1185">Reference proteome</keyword>
<dbReference type="AlphaFoldDB" id="A0AAJ6PB38"/>
<dbReference type="Gene3D" id="3.90.280.10">
    <property type="entry name" value="PEBP-like"/>
    <property type="match status" value="1"/>
</dbReference>
<dbReference type="CDD" id="cd00865">
    <property type="entry name" value="PEBP_bact_arch"/>
    <property type="match status" value="1"/>
</dbReference>
<dbReference type="InterPro" id="IPR008914">
    <property type="entry name" value="PEBP"/>
</dbReference>
<accession>A0AAJ6PB38</accession>
<dbReference type="PANTHER" id="PTHR30289:SF1">
    <property type="entry name" value="PEBP (PHOSPHATIDYLETHANOLAMINE-BINDING PROTEIN) FAMILY PROTEIN"/>
    <property type="match status" value="1"/>
</dbReference>
<dbReference type="SUPFAM" id="SSF49777">
    <property type="entry name" value="PEBP-like"/>
    <property type="match status" value="1"/>
</dbReference>
<name>A0AAJ6PB38_9CYAN</name>
<dbReference type="InterPro" id="IPR036610">
    <property type="entry name" value="PEBP-like_sf"/>
</dbReference>
<gene>
    <name evidence="1" type="ORF">QI031_07695</name>
</gene>
<proteinExistence type="predicted"/>
<dbReference type="InterPro" id="IPR005247">
    <property type="entry name" value="YbhB_YbcL/LppC-like"/>
</dbReference>
<sequence>MEIRSSAFFIGNTIPFKYTCDGDDISPPIHWEAPPQQTKSFALIVDDPDAPDETFTHWVIYNIPADTRELPEDVPKQSQLPDGVLQGENSFGKVGFGGPCPPKNETHRYFFKIYALDQMLDLPAEANKQQLLAAIDNHVLDKAEVMGRYAREIK</sequence>
<dbReference type="EMBL" id="CP124543">
    <property type="protein sequence ID" value="WGV27361.1"/>
    <property type="molecule type" value="Genomic_DNA"/>
</dbReference>
<dbReference type="PANTHER" id="PTHR30289">
    <property type="entry name" value="UNCHARACTERIZED PROTEIN YBCL-RELATED"/>
    <property type="match status" value="1"/>
</dbReference>
<dbReference type="GO" id="GO:0004860">
    <property type="term" value="F:protein kinase inhibitor activity"/>
    <property type="evidence" value="ECO:0007669"/>
    <property type="project" value="UniProtKB-KW"/>
</dbReference>